<keyword evidence="4" id="KW-1185">Reference proteome</keyword>
<dbReference type="EMBL" id="BPVZ01000080">
    <property type="protein sequence ID" value="GKV28606.1"/>
    <property type="molecule type" value="Genomic_DNA"/>
</dbReference>
<evidence type="ECO:0000256" key="2">
    <source>
        <dbReference type="PROSITE-ProRule" id="PRU00708"/>
    </source>
</evidence>
<evidence type="ECO:0000313" key="4">
    <source>
        <dbReference type="Proteomes" id="UP001054252"/>
    </source>
</evidence>
<evidence type="ECO:0000313" key="3">
    <source>
        <dbReference type="EMBL" id="GKV28606.1"/>
    </source>
</evidence>
<sequence>MENAATLNIHRSIALTWKSRKDIIFFKPLLNPKPKPFTSFPTLIALSSLGSSSPAPSHQTSSSMHTTLLVEAYHNHCRLKALLHKLEEENACPLLLLRDDGDWTKDQFWAVIKFLRYSSRCKEILQVFDMWKNIEKARINELNYEKIIRLLVEEDMMEEAVRALREMEFHCLKPCLEVYNLIIHGYARNGKFDDALFFLNEMKEIHLAPETCTYDGLIEAYGKYKMYDEIGLCLKKMEMDGCLPDHWTYNLLIREFSRGGLLKRMEKVYRTMLLRRMNFQPSSLVAMLEAYANFGILDKMEKVYRKVLAFRELKEDLVRKVASVYIGHHMFSRLDDLGLDLYSREGSNDTVWCLRLLSHACLLSRKGMDSIVQQMEKADVPWNVTIANIILLAYLKMKDFNNLRSLFYSLSTHHVKPDIITIGILFDANRVGFDGAGILETWRKMGLLYRDAEMNTDPLVLTAFGKGHFLRGCEDAYISLGPDAREKKRWTYHCIIDLVIKENSKQPM</sequence>
<dbReference type="Gene3D" id="1.25.40.10">
    <property type="entry name" value="Tetratricopeptide repeat domain"/>
    <property type="match status" value="3"/>
</dbReference>
<feature type="repeat" description="PPR" evidence="2">
    <location>
        <begin position="245"/>
        <end position="279"/>
    </location>
</feature>
<feature type="repeat" description="PPR" evidence="2">
    <location>
        <begin position="210"/>
        <end position="244"/>
    </location>
</feature>
<evidence type="ECO:0000256" key="1">
    <source>
        <dbReference type="ARBA" id="ARBA00022737"/>
    </source>
</evidence>
<dbReference type="PANTHER" id="PTHR47493:SF3">
    <property type="entry name" value="PENTACOTRIPEPTIDE-REPEAT REGION OF PRORP DOMAIN-CONTAINING PROTEIN"/>
    <property type="match status" value="1"/>
</dbReference>
<proteinExistence type="predicted"/>
<dbReference type="Pfam" id="PF01535">
    <property type="entry name" value="PPR"/>
    <property type="match status" value="1"/>
</dbReference>
<organism evidence="3 4">
    <name type="scientific">Rubroshorea leprosula</name>
    <dbReference type="NCBI Taxonomy" id="152421"/>
    <lineage>
        <taxon>Eukaryota</taxon>
        <taxon>Viridiplantae</taxon>
        <taxon>Streptophyta</taxon>
        <taxon>Embryophyta</taxon>
        <taxon>Tracheophyta</taxon>
        <taxon>Spermatophyta</taxon>
        <taxon>Magnoliopsida</taxon>
        <taxon>eudicotyledons</taxon>
        <taxon>Gunneridae</taxon>
        <taxon>Pentapetalae</taxon>
        <taxon>rosids</taxon>
        <taxon>malvids</taxon>
        <taxon>Malvales</taxon>
        <taxon>Dipterocarpaceae</taxon>
        <taxon>Rubroshorea</taxon>
    </lineage>
</organism>
<dbReference type="NCBIfam" id="TIGR00756">
    <property type="entry name" value="PPR"/>
    <property type="match status" value="2"/>
</dbReference>
<name>A0AAV5KVK1_9ROSI</name>
<dbReference type="InterPro" id="IPR002885">
    <property type="entry name" value="PPR_rpt"/>
</dbReference>
<dbReference type="AlphaFoldDB" id="A0AAV5KVK1"/>
<keyword evidence="1" id="KW-0677">Repeat</keyword>
<accession>A0AAV5KVK1</accession>
<feature type="repeat" description="PPR" evidence="2">
    <location>
        <begin position="175"/>
        <end position="209"/>
    </location>
</feature>
<dbReference type="PANTHER" id="PTHR47493">
    <property type="entry name" value="OS08G0520200 PROTEIN"/>
    <property type="match status" value="1"/>
</dbReference>
<gene>
    <name evidence="3" type="ORF">SLEP1_g37629</name>
</gene>
<dbReference type="InterPro" id="IPR011990">
    <property type="entry name" value="TPR-like_helical_dom_sf"/>
</dbReference>
<dbReference type="PROSITE" id="PS51375">
    <property type="entry name" value="PPR"/>
    <property type="match status" value="3"/>
</dbReference>
<protein>
    <recommendedName>
        <fullName evidence="5">Pentatricopeptide repeat-containing protein</fullName>
    </recommendedName>
</protein>
<dbReference type="Pfam" id="PF13041">
    <property type="entry name" value="PPR_2"/>
    <property type="match status" value="1"/>
</dbReference>
<comment type="caution">
    <text evidence="3">The sequence shown here is derived from an EMBL/GenBank/DDBJ whole genome shotgun (WGS) entry which is preliminary data.</text>
</comment>
<evidence type="ECO:0008006" key="5">
    <source>
        <dbReference type="Google" id="ProtNLM"/>
    </source>
</evidence>
<reference evidence="3 4" key="1">
    <citation type="journal article" date="2021" name="Commun. Biol.">
        <title>The genome of Shorea leprosula (Dipterocarpaceae) highlights the ecological relevance of drought in aseasonal tropical rainforests.</title>
        <authorList>
            <person name="Ng K.K.S."/>
            <person name="Kobayashi M.J."/>
            <person name="Fawcett J.A."/>
            <person name="Hatakeyama M."/>
            <person name="Paape T."/>
            <person name="Ng C.H."/>
            <person name="Ang C.C."/>
            <person name="Tnah L.H."/>
            <person name="Lee C.T."/>
            <person name="Nishiyama T."/>
            <person name="Sese J."/>
            <person name="O'Brien M.J."/>
            <person name="Copetti D."/>
            <person name="Mohd Noor M.I."/>
            <person name="Ong R.C."/>
            <person name="Putra M."/>
            <person name="Sireger I.Z."/>
            <person name="Indrioko S."/>
            <person name="Kosugi Y."/>
            <person name="Izuno A."/>
            <person name="Isagi Y."/>
            <person name="Lee S.L."/>
            <person name="Shimizu K.K."/>
        </authorList>
    </citation>
    <scope>NUCLEOTIDE SEQUENCE [LARGE SCALE GENOMIC DNA]</scope>
    <source>
        <strain evidence="3">214</strain>
    </source>
</reference>
<dbReference type="Proteomes" id="UP001054252">
    <property type="component" value="Unassembled WGS sequence"/>
</dbReference>